<keyword evidence="1" id="KW-0805">Transcription regulation</keyword>
<dbReference type="InterPro" id="IPR009057">
    <property type="entry name" value="Homeodomain-like_sf"/>
</dbReference>
<keyword evidence="6" id="KW-1185">Reference proteome</keyword>
<name>A0A0D8IVZ9_9FIRM</name>
<evidence type="ECO:0000256" key="1">
    <source>
        <dbReference type="ARBA" id="ARBA00023015"/>
    </source>
</evidence>
<dbReference type="PATRIC" id="fig|1550024.3.peg.3542"/>
<dbReference type="GO" id="GO:0003700">
    <property type="term" value="F:DNA-binding transcription factor activity"/>
    <property type="evidence" value="ECO:0007669"/>
    <property type="project" value="InterPro"/>
</dbReference>
<organism evidence="5 6">
    <name type="scientific">Ruthenibacterium lactatiformans</name>
    <dbReference type="NCBI Taxonomy" id="1550024"/>
    <lineage>
        <taxon>Bacteria</taxon>
        <taxon>Bacillati</taxon>
        <taxon>Bacillota</taxon>
        <taxon>Clostridia</taxon>
        <taxon>Eubacteriales</taxon>
        <taxon>Oscillospiraceae</taxon>
        <taxon>Ruthenibacterium</taxon>
    </lineage>
</organism>
<feature type="domain" description="HTH araC/xylS-type" evidence="4">
    <location>
        <begin position="173"/>
        <end position="270"/>
    </location>
</feature>
<protein>
    <submittedName>
        <fullName evidence="5">AraC family transcriptional regulator</fullName>
    </submittedName>
</protein>
<evidence type="ECO:0000313" key="6">
    <source>
        <dbReference type="Proteomes" id="UP000032483"/>
    </source>
</evidence>
<keyword evidence="2" id="KW-0238">DNA-binding</keyword>
<reference evidence="5" key="1">
    <citation type="submission" date="2015-02" db="EMBL/GenBank/DDBJ databases">
        <title>A novel member of the family Ruminococcaceae isolated from human feces.</title>
        <authorList>
            <person name="Shkoporov A.N."/>
            <person name="Chaplin A.V."/>
            <person name="Motuzova O.V."/>
            <person name="Kafarskaia L.I."/>
            <person name="Khokhlova E.V."/>
            <person name="Efimov B.A."/>
        </authorList>
    </citation>
    <scope>NUCLEOTIDE SEQUENCE [LARGE SCALE GENOMIC DNA]</scope>
    <source>
        <strain evidence="5">585-1</strain>
    </source>
</reference>
<evidence type="ECO:0000259" key="4">
    <source>
        <dbReference type="PROSITE" id="PS01124"/>
    </source>
</evidence>
<accession>A0A0D8IVZ9</accession>
<dbReference type="PANTHER" id="PTHR46796">
    <property type="entry name" value="HTH-TYPE TRANSCRIPTIONAL ACTIVATOR RHAS-RELATED"/>
    <property type="match status" value="1"/>
</dbReference>
<dbReference type="SUPFAM" id="SSF51215">
    <property type="entry name" value="Regulatory protein AraC"/>
    <property type="match status" value="1"/>
</dbReference>
<evidence type="ECO:0000313" key="5">
    <source>
        <dbReference type="EMBL" id="KJF38880.1"/>
    </source>
</evidence>
<dbReference type="InterPro" id="IPR050204">
    <property type="entry name" value="AraC_XylS_family_regulators"/>
</dbReference>
<dbReference type="PROSITE" id="PS01124">
    <property type="entry name" value="HTH_ARAC_FAMILY_2"/>
    <property type="match status" value="1"/>
</dbReference>
<dbReference type="Pfam" id="PF02311">
    <property type="entry name" value="AraC_binding"/>
    <property type="match status" value="1"/>
</dbReference>
<dbReference type="GO" id="GO:0043565">
    <property type="term" value="F:sequence-specific DNA binding"/>
    <property type="evidence" value="ECO:0007669"/>
    <property type="project" value="InterPro"/>
</dbReference>
<keyword evidence="3" id="KW-0804">Transcription</keyword>
<dbReference type="InterPro" id="IPR018060">
    <property type="entry name" value="HTH_AraC"/>
</dbReference>
<dbReference type="SMART" id="SM00342">
    <property type="entry name" value="HTH_ARAC"/>
    <property type="match status" value="1"/>
</dbReference>
<dbReference type="EMBL" id="JXXK01000029">
    <property type="protein sequence ID" value="KJF38880.1"/>
    <property type="molecule type" value="Genomic_DNA"/>
</dbReference>
<comment type="caution">
    <text evidence="5">The sequence shown here is derived from an EMBL/GenBank/DDBJ whole genome shotgun (WGS) entry which is preliminary data.</text>
</comment>
<evidence type="ECO:0000256" key="2">
    <source>
        <dbReference type="ARBA" id="ARBA00023125"/>
    </source>
</evidence>
<sequence>MLDYAVKTMCFDAACTKQLFSGRYYSIVLVTRGTARFHWEAERWICSTEDLFLFKPGEGAVMVFPGGKLPLEMLWVQLSPEALAALSDEATQLEASFNVVPFRRIAVRADSEISMLIKSLARRMVTLPQEHDSFASALFEESLLKMFVILVLRACIHAEQHRAQGSRKHLMMDELFVYIRTHITEEITLEQLEQAFYISRFHIAREFKRQTGQTLHSYIVKTKLDLCCHYIEQGRPITEVYRLGGFGGYNHFFRAFKQEYGMTPKQYFRSVQKDAHA</sequence>
<evidence type="ECO:0000256" key="3">
    <source>
        <dbReference type="ARBA" id="ARBA00023163"/>
    </source>
</evidence>
<dbReference type="Proteomes" id="UP000032483">
    <property type="component" value="Unassembled WGS sequence"/>
</dbReference>
<dbReference type="RefSeq" id="WP_069955762.1">
    <property type="nucleotide sequence ID" value="NZ_CAOJUJ010000026.1"/>
</dbReference>
<dbReference type="GeneID" id="42857972"/>
<dbReference type="SUPFAM" id="SSF46689">
    <property type="entry name" value="Homeodomain-like"/>
    <property type="match status" value="2"/>
</dbReference>
<proteinExistence type="predicted"/>
<dbReference type="Pfam" id="PF12833">
    <property type="entry name" value="HTH_18"/>
    <property type="match status" value="1"/>
</dbReference>
<dbReference type="InterPro" id="IPR037923">
    <property type="entry name" value="HTH-like"/>
</dbReference>
<dbReference type="Gene3D" id="1.10.10.60">
    <property type="entry name" value="Homeodomain-like"/>
    <property type="match status" value="2"/>
</dbReference>
<dbReference type="InterPro" id="IPR003313">
    <property type="entry name" value="AraC-bd"/>
</dbReference>
<gene>
    <name evidence="5" type="ORF">TQ39_15545</name>
</gene>
<dbReference type="AlphaFoldDB" id="A0A0D8IVZ9"/>